<feature type="domain" description="Beta-fructofuranosidase N-terminal" evidence="4">
    <location>
        <begin position="7"/>
        <end position="110"/>
    </location>
</feature>
<feature type="region of interest" description="Disordered" evidence="2">
    <location>
        <begin position="1"/>
        <end position="22"/>
    </location>
</feature>
<accession>A0ABC8T258</accession>
<evidence type="ECO:0000313" key="5">
    <source>
        <dbReference type="EMBL" id="CAK9161082.1"/>
    </source>
</evidence>
<keyword evidence="3" id="KW-0472">Membrane</keyword>
<reference evidence="5 6" key="1">
    <citation type="submission" date="2024-02" db="EMBL/GenBank/DDBJ databases">
        <authorList>
            <person name="Vignale AGUSTIN F."/>
            <person name="Sosa J E."/>
            <person name="Modenutti C."/>
        </authorList>
    </citation>
    <scope>NUCLEOTIDE SEQUENCE [LARGE SCALE GENOMIC DNA]</scope>
</reference>
<dbReference type="EC" id="3.2.1.26" evidence="1"/>
<dbReference type="AlphaFoldDB" id="A0ABC8T258"/>
<evidence type="ECO:0000256" key="2">
    <source>
        <dbReference type="SAM" id="MobiDB-lite"/>
    </source>
</evidence>
<feature type="compositionally biased region" description="Polar residues" evidence="2">
    <location>
        <begin position="54"/>
        <end position="74"/>
    </location>
</feature>
<gene>
    <name evidence="5" type="ORF">ILEXP_LOCUS29863</name>
</gene>
<protein>
    <recommendedName>
        <fullName evidence="1">beta-fructofuranosidase</fullName>
        <ecNumber evidence="1">3.2.1.26</ecNumber>
    </recommendedName>
</protein>
<feature type="compositionally biased region" description="Basic and acidic residues" evidence="2">
    <location>
        <begin position="81"/>
        <end position="97"/>
    </location>
</feature>
<keyword evidence="3" id="KW-0812">Transmembrane</keyword>
<organism evidence="5 6">
    <name type="scientific">Ilex paraguariensis</name>
    <name type="common">yerba mate</name>
    <dbReference type="NCBI Taxonomy" id="185542"/>
    <lineage>
        <taxon>Eukaryota</taxon>
        <taxon>Viridiplantae</taxon>
        <taxon>Streptophyta</taxon>
        <taxon>Embryophyta</taxon>
        <taxon>Tracheophyta</taxon>
        <taxon>Spermatophyta</taxon>
        <taxon>Magnoliopsida</taxon>
        <taxon>eudicotyledons</taxon>
        <taxon>Gunneridae</taxon>
        <taxon>Pentapetalae</taxon>
        <taxon>asterids</taxon>
        <taxon>campanulids</taxon>
        <taxon>Aquifoliales</taxon>
        <taxon>Aquifoliaceae</taxon>
        <taxon>Ilex</taxon>
    </lineage>
</organism>
<evidence type="ECO:0000259" key="4">
    <source>
        <dbReference type="Pfam" id="PF11837"/>
    </source>
</evidence>
<evidence type="ECO:0000256" key="1">
    <source>
        <dbReference type="ARBA" id="ARBA00012758"/>
    </source>
</evidence>
<dbReference type="EMBL" id="CAUOFW020003613">
    <property type="protein sequence ID" value="CAK9161082.1"/>
    <property type="molecule type" value="Genomic_DNA"/>
</dbReference>
<keyword evidence="6" id="KW-1185">Reference proteome</keyword>
<comment type="caution">
    <text evidence="5">The sequence shown here is derived from an EMBL/GenBank/DDBJ whole genome shotgun (WGS) entry which is preliminary data.</text>
</comment>
<proteinExistence type="predicted"/>
<keyword evidence="3" id="KW-1133">Transmembrane helix</keyword>
<feature type="transmembrane region" description="Helical" evidence="3">
    <location>
        <begin position="30"/>
        <end position="49"/>
    </location>
</feature>
<dbReference type="GO" id="GO:0004564">
    <property type="term" value="F:beta-fructofuranosidase activity"/>
    <property type="evidence" value="ECO:0007669"/>
    <property type="project" value="UniProtKB-EC"/>
</dbReference>
<sequence length="133" mass="14755">MDTNPASYTPLPEQNESTGFPADYRRPSKGLVGIFLCALFISSLVVLIINQGSEPQSEVNAHQQKSAPSTSVSPGTLKPPSRGESKSVSEETFREISGETEDYPWTNSMLSWQRTSYHFQPEKNWMNGNSQQA</sequence>
<dbReference type="Proteomes" id="UP001642360">
    <property type="component" value="Unassembled WGS sequence"/>
</dbReference>
<feature type="region of interest" description="Disordered" evidence="2">
    <location>
        <begin position="54"/>
        <end position="100"/>
    </location>
</feature>
<evidence type="ECO:0000256" key="3">
    <source>
        <dbReference type="SAM" id="Phobius"/>
    </source>
</evidence>
<feature type="compositionally biased region" description="Polar residues" evidence="2">
    <location>
        <begin position="1"/>
        <end position="18"/>
    </location>
</feature>
<name>A0ABC8T258_9AQUA</name>
<dbReference type="Pfam" id="PF11837">
    <property type="entry name" value="INV_N"/>
    <property type="match status" value="1"/>
</dbReference>
<evidence type="ECO:0000313" key="6">
    <source>
        <dbReference type="Proteomes" id="UP001642360"/>
    </source>
</evidence>
<dbReference type="InterPro" id="IPR021792">
    <property type="entry name" value="Beta-fructofuranosidase_N"/>
</dbReference>